<dbReference type="InterPro" id="IPR030395">
    <property type="entry name" value="GP_PDE_dom"/>
</dbReference>
<organism evidence="2 3">
    <name type="scientific">Bacillus sonorensis</name>
    <dbReference type="NCBI Taxonomy" id="119858"/>
    <lineage>
        <taxon>Bacteria</taxon>
        <taxon>Bacillati</taxon>
        <taxon>Bacillota</taxon>
        <taxon>Bacilli</taxon>
        <taxon>Bacillales</taxon>
        <taxon>Bacillaceae</taxon>
        <taxon>Bacillus</taxon>
    </lineage>
</organism>
<dbReference type="PROSITE" id="PS51257">
    <property type="entry name" value="PROKAR_LIPOPROTEIN"/>
    <property type="match status" value="1"/>
</dbReference>
<gene>
    <name evidence="2" type="ORF">S101395_03504</name>
</gene>
<keyword evidence="2" id="KW-0378">Hydrolase</keyword>
<evidence type="ECO:0000259" key="1">
    <source>
        <dbReference type="PROSITE" id="PS51704"/>
    </source>
</evidence>
<dbReference type="InterPro" id="IPR017946">
    <property type="entry name" value="PLC-like_Pdiesterase_TIM-brl"/>
</dbReference>
<accession>A0ABM6LKY9</accession>
<proteinExistence type="predicted"/>
<sequence>MILIVKYDIFDLMKNFIYLLIIALFILISGCSAAENSTKSAPEDRYHPLMIAHRGASSLEPEHTLLSYQRAVKDKADDIEIDLRQTKDGKLVAIHDKDVARTTNGKGKVHDLKLSELKKLDAGKGQKILTIEEIIKTFGKSTNYYIETREDENGQLVMEKQLADILEKNDLIAENKVVVESFSEKSLRKIRSINKDIPLTRLLRDDEVSRLTPDSLRKMKTYASAVGPNAKLVNEAIVKMIHKENMQIHVFFDAESENGLTKKMLHLKVDGLFTNHPAYTRKQLDSSM</sequence>
<dbReference type="PANTHER" id="PTHR46211:SF7">
    <property type="entry name" value="GLYCEROPHOSPHODIESTER PHOSPHODIESTERASE"/>
    <property type="match status" value="1"/>
</dbReference>
<dbReference type="EMBL" id="CP021920">
    <property type="protein sequence ID" value="ASB90011.1"/>
    <property type="molecule type" value="Genomic_DNA"/>
</dbReference>
<dbReference type="SUPFAM" id="SSF51695">
    <property type="entry name" value="PLC-like phosphodiesterases"/>
    <property type="match status" value="1"/>
</dbReference>
<dbReference type="PROSITE" id="PS51704">
    <property type="entry name" value="GP_PDE"/>
    <property type="match status" value="1"/>
</dbReference>
<dbReference type="Pfam" id="PF03009">
    <property type="entry name" value="GDPD"/>
    <property type="match status" value="1"/>
</dbReference>
<dbReference type="PANTHER" id="PTHR46211">
    <property type="entry name" value="GLYCEROPHOSPHORYL DIESTER PHOSPHODIESTERASE"/>
    <property type="match status" value="1"/>
</dbReference>
<protein>
    <submittedName>
        <fullName evidence="2">Glycerophosphodiester phosphodiesterase</fullName>
        <ecNumber evidence="2">3.1.4.46</ecNumber>
    </submittedName>
</protein>
<dbReference type="EC" id="3.1.4.46" evidence="2"/>
<dbReference type="GO" id="GO:0008889">
    <property type="term" value="F:glycerophosphodiester phosphodiesterase activity"/>
    <property type="evidence" value="ECO:0007669"/>
    <property type="project" value="UniProtKB-EC"/>
</dbReference>
<keyword evidence="3" id="KW-1185">Reference proteome</keyword>
<dbReference type="Proteomes" id="UP000196877">
    <property type="component" value="Chromosome"/>
</dbReference>
<evidence type="ECO:0000313" key="2">
    <source>
        <dbReference type="EMBL" id="ASB90011.1"/>
    </source>
</evidence>
<feature type="domain" description="GP-PDE" evidence="1">
    <location>
        <begin position="48"/>
        <end position="284"/>
    </location>
</feature>
<dbReference type="Gene3D" id="3.20.20.190">
    <property type="entry name" value="Phosphatidylinositol (PI) phosphodiesterase"/>
    <property type="match status" value="1"/>
</dbReference>
<name>A0ABM6LKY9_9BACI</name>
<reference evidence="2 3" key="1">
    <citation type="submission" date="2017-06" db="EMBL/GenBank/DDBJ databases">
        <title>Genome sequence of Bacillus sonorensis strain SRCM101395.</title>
        <authorList>
            <person name="Cho S.H."/>
        </authorList>
    </citation>
    <scope>NUCLEOTIDE SEQUENCE [LARGE SCALE GENOMIC DNA]</scope>
    <source>
        <strain evidence="2 3">SRCM101395</strain>
    </source>
</reference>
<evidence type="ECO:0000313" key="3">
    <source>
        <dbReference type="Proteomes" id="UP000196877"/>
    </source>
</evidence>